<feature type="chain" id="PRO_5045732093" description="Lipoprotein" evidence="1">
    <location>
        <begin position="19"/>
        <end position="102"/>
    </location>
</feature>
<evidence type="ECO:0000313" key="3">
    <source>
        <dbReference type="Proteomes" id="UP001596116"/>
    </source>
</evidence>
<keyword evidence="3" id="KW-1185">Reference proteome</keyword>
<evidence type="ECO:0000256" key="1">
    <source>
        <dbReference type="SAM" id="SignalP"/>
    </source>
</evidence>
<accession>A0ABW1KTJ0</accession>
<gene>
    <name evidence="2" type="ORF">ACFMB1_06865</name>
</gene>
<protein>
    <recommendedName>
        <fullName evidence="4">Lipoprotein</fullName>
    </recommendedName>
</protein>
<feature type="signal peptide" evidence="1">
    <location>
        <begin position="1"/>
        <end position="18"/>
    </location>
</feature>
<dbReference type="RefSeq" id="WP_379879415.1">
    <property type="nucleotide sequence ID" value="NZ_JBHPON010000001.1"/>
</dbReference>
<name>A0ABW1KTJ0_9PROT</name>
<keyword evidence="1" id="KW-0732">Signal</keyword>
<reference evidence="2 3" key="1">
    <citation type="submission" date="2024-09" db="EMBL/GenBank/DDBJ databases">
        <authorList>
            <person name="Zhang Z.-H."/>
        </authorList>
    </citation>
    <scope>NUCLEOTIDE SEQUENCE [LARGE SCALE GENOMIC DNA]</scope>
    <source>
        <strain evidence="2 3">HHTR114</strain>
    </source>
</reference>
<dbReference type="Proteomes" id="UP001596116">
    <property type="component" value="Unassembled WGS sequence"/>
</dbReference>
<organism evidence="2 3">
    <name type="scientific">Hyphococcus aureus</name>
    <dbReference type="NCBI Taxonomy" id="2666033"/>
    <lineage>
        <taxon>Bacteria</taxon>
        <taxon>Pseudomonadati</taxon>
        <taxon>Pseudomonadota</taxon>
        <taxon>Alphaproteobacteria</taxon>
        <taxon>Parvularculales</taxon>
        <taxon>Parvularculaceae</taxon>
        <taxon>Hyphococcus</taxon>
    </lineage>
</organism>
<evidence type="ECO:0008006" key="4">
    <source>
        <dbReference type="Google" id="ProtNLM"/>
    </source>
</evidence>
<proteinExistence type="predicted"/>
<sequence>MLKKSILICAVLSLAACATISPRSRIENRLVDIGLSERKAECMAHELDERLDRDDLNDVADFLGDVNEASSDGENYDALLNIDNARAAAAIAAAGLSCAFGN</sequence>
<dbReference type="PROSITE" id="PS51257">
    <property type="entry name" value="PROKAR_LIPOPROTEIN"/>
    <property type="match status" value="1"/>
</dbReference>
<evidence type="ECO:0000313" key="2">
    <source>
        <dbReference type="EMBL" id="MFC6035259.1"/>
    </source>
</evidence>
<dbReference type="EMBL" id="JBHPON010000001">
    <property type="protein sequence ID" value="MFC6035259.1"/>
    <property type="molecule type" value="Genomic_DNA"/>
</dbReference>
<comment type="caution">
    <text evidence="2">The sequence shown here is derived from an EMBL/GenBank/DDBJ whole genome shotgun (WGS) entry which is preliminary data.</text>
</comment>